<dbReference type="AlphaFoldDB" id="A0A8T0T124"/>
<comment type="caution">
    <text evidence="2">The sequence shown here is derived from an EMBL/GenBank/DDBJ whole genome shotgun (WGS) entry which is preliminary data.</text>
</comment>
<evidence type="ECO:0000313" key="3">
    <source>
        <dbReference type="Proteomes" id="UP000823388"/>
    </source>
</evidence>
<dbReference type="EMBL" id="CM029044">
    <property type="protein sequence ID" value="KAG2605432.1"/>
    <property type="molecule type" value="Genomic_DNA"/>
</dbReference>
<reference evidence="2" key="1">
    <citation type="submission" date="2020-05" db="EMBL/GenBank/DDBJ databases">
        <title>WGS assembly of Panicum virgatum.</title>
        <authorList>
            <person name="Lovell J.T."/>
            <person name="Jenkins J."/>
            <person name="Shu S."/>
            <person name="Juenger T.E."/>
            <person name="Schmutz J."/>
        </authorList>
    </citation>
    <scope>NUCLEOTIDE SEQUENCE</scope>
    <source>
        <strain evidence="2">AP13</strain>
    </source>
</reference>
<organism evidence="2 3">
    <name type="scientific">Panicum virgatum</name>
    <name type="common">Blackwell switchgrass</name>
    <dbReference type="NCBI Taxonomy" id="38727"/>
    <lineage>
        <taxon>Eukaryota</taxon>
        <taxon>Viridiplantae</taxon>
        <taxon>Streptophyta</taxon>
        <taxon>Embryophyta</taxon>
        <taxon>Tracheophyta</taxon>
        <taxon>Spermatophyta</taxon>
        <taxon>Magnoliopsida</taxon>
        <taxon>Liliopsida</taxon>
        <taxon>Poales</taxon>
        <taxon>Poaceae</taxon>
        <taxon>PACMAD clade</taxon>
        <taxon>Panicoideae</taxon>
        <taxon>Panicodae</taxon>
        <taxon>Paniceae</taxon>
        <taxon>Panicinae</taxon>
        <taxon>Panicum</taxon>
        <taxon>Panicum sect. Hiantes</taxon>
    </lineage>
</organism>
<feature type="region of interest" description="Disordered" evidence="1">
    <location>
        <begin position="1"/>
        <end position="57"/>
    </location>
</feature>
<proteinExistence type="predicted"/>
<gene>
    <name evidence="2" type="ORF">PVAP13_4NG071800</name>
</gene>
<keyword evidence="3" id="KW-1185">Reference proteome</keyword>
<dbReference type="EMBL" id="CM029044">
    <property type="protein sequence ID" value="KAG2605431.1"/>
    <property type="molecule type" value="Genomic_DNA"/>
</dbReference>
<evidence type="ECO:0000256" key="1">
    <source>
        <dbReference type="SAM" id="MobiDB-lite"/>
    </source>
</evidence>
<feature type="region of interest" description="Disordered" evidence="1">
    <location>
        <begin position="189"/>
        <end position="275"/>
    </location>
</feature>
<feature type="compositionally biased region" description="Low complexity" evidence="1">
    <location>
        <begin position="231"/>
        <end position="247"/>
    </location>
</feature>
<accession>A0A8T0T124</accession>
<evidence type="ECO:0000313" key="2">
    <source>
        <dbReference type="EMBL" id="KAG2605432.1"/>
    </source>
</evidence>
<name>A0A8T0T124_PANVG</name>
<sequence length="305" mass="33410">MRSPADNWHQSRTSREDGLPLGAAWRSPPGAPCLAVASATQRAPRGRRPPQRHEELGRRLKQPITFKHPCVPDHRHHIPAQSFDWKQATELIASQLQEETRAAASMTSPSTRPAPTPWPRTVSFPAFKQVETVNKQSVAAANNNNKTSSGQARGRLQLAQVRPEAGGGEREPAQLLHVHLPQLLHEEEGGAVPGRRPHHADRVQGRAQPPEAALNAPQLLRRRRGGGGPAGRQRPLPSSRLRAGALRHAARELVGDGEDENGSQRSDGGEPDAKRCNCLAYSHPQPDAHSRIVYYNCRWLSSAGH</sequence>
<dbReference type="Proteomes" id="UP000823388">
    <property type="component" value="Chromosome 4N"/>
</dbReference>
<protein>
    <submittedName>
        <fullName evidence="2">Uncharacterized protein</fullName>
    </submittedName>
</protein>